<name>A0A9X3WCT4_9BACI</name>
<dbReference type="RefSeq" id="WP_272446246.1">
    <property type="nucleotide sequence ID" value="NZ_JAMQKC010000007.1"/>
</dbReference>
<feature type="transmembrane region" description="Helical" evidence="1">
    <location>
        <begin position="120"/>
        <end position="145"/>
    </location>
</feature>
<dbReference type="Proteomes" id="UP001145069">
    <property type="component" value="Unassembled WGS sequence"/>
</dbReference>
<protein>
    <submittedName>
        <fullName evidence="2">Uncharacterized protein</fullName>
    </submittedName>
</protein>
<evidence type="ECO:0000313" key="3">
    <source>
        <dbReference type="Proteomes" id="UP001145069"/>
    </source>
</evidence>
<keyword evidence="1" id="KW-0472">Membrane</keyword>
<sequence length="154" mass="17703">MNLPKKHEALLWSIAFPGFGQFLNGRIIKGIVLIVLEFLVNTRSNFNSAIISSFNGEIRKAVEVTNYQWLMFYPCLYMFALWDAYRDADGKKTPFSYLPFVFGGFFVTVGLIYSQRIKPFGLLFGPVFLPMIFLIPGLFIGFIIYKFALKTNQK</sequence>
<keyword evidence="1" id="KW-1133">Transmembrane helix</keyword>
<dbReference type="EMBL" id="JAMQKC010000007">
    <property type="protein sequence ID" value="MDC3417177.1"/>
    <property type="molecule type" value="Genomic_DNA"/>
</dbReference>
<reference evidence="2" key="1">
    <citation type="submission" date="2022-06" db="EMBL/GenBank/DDBJ databases">
        <title>Aquibacillus sp. a new bacterium isolated from soil saline samples.</title>
        <authorList>
            <person name="Galisteo C."/>
            <person name="De La Haba R."/>
            <person name="Sanchez-Porro C."/>
            <person name="Ventosa A."/>
        </authorList>
    </citation>
    <scope>NUCLEOTIDE SEQUENCE</scope>
    <source>
        <strain evidence="2">3ASR75-54</strain>
    </source>
</reference>
<accession>A0A9X3WCT4</accession>
<dbReference type="AlphaFoldDB" id="A0A9X3WCT4"/>
<comment type="caution">
    <text evidence="2">The sequence shown here is derived from an EMBL/GenBank/DDBJ whole genome shotgun (WGS) entry which is preliminary data.</text>
</comment>
<evidence type="ECO:0000313" key="2">
    <source>
        <dbReference type="EMBL" id="MDC3417177.1"/>
    </source>
</evidence>
<gene>
    <name evidence="2" type="ORF">NC799_09655</name>
</gene>
<feature type="transmembrane region" description="Helical" evidence="1">
    <location>
        <begin position="97"/>
        <end position="114"/>
    </location>
</feature>
<evidence type="ECO:0000256" key="1">
    <source>
        <dbReference type="SAM" id="Phobius"/>
    </source>
</evidence>
<keyword evidence="1" id="KW-0812">Transmembrane</keyword>
<organism evidence="2 3">
    <name type="scientific">Aquibacillus salsiterrae</name>
    <dbReference type="NCBI Taxonomy" id="2950439"/>
    <lineage>
        <taxon>Bacteria</taxon>
        <taxon>Bacillati</taxon>
        <taxon>Bacillota</taxon>
        <taxon>Bacilli</taxon>
        <taxon>Bacillales</taxon>
        <taxon>Bacillaceae</taxon>
        <taxon>Aquibacillus</taxon>
    </lineage>
</organism>
<keyword evidence="3" id="KW-1185">Reference proteome</keyword>
<proteinExistence type="predicted"/>